<proteinExistence type="predicted"/>
<gene>
    <name evidence="7" type="ORF">BgAZ_200020</name>
</gene>
<feature type="transmembrane region" description="Helical" evidence="6">
    <location>
        <begin position="15"/>
        <end position="37"/>
    </location>
</feature>
<evidence type="ECO:0000256" key="4">
    <source>
        <dbReference type="ARBA" id="ARBA00022989"/>
    </source>
</evidence>
<name>A0AAD8LQN9_BABGI</name>
<dbReference type="GO" id="GO:0016020">
    <property type="term" value="C:membrane"/>
    <property type="evidence" value="ECO:0007669"/>
    <property type="project" value="UniProtKB-SubCell"/>
</dbReference>
<dbReference type="InterPro" id="IPR036259">
    <property type="entry name" value="MFS_trans_sf"/>
</dbReference>
<dbReference type="Gene3D" id="1.20.1250.20">
    <property type="entry name" value="MFS general substrate transporter like domains"/>
    <property type="match status" value="1"/>
</dbReference>
<evidence type="ECO:0000256" key="3">
    <source>
        <dbReference type="ARBA" id="ARBA00022692"/>
    </source>
</evidence>
<evidence type="ECO:0000313" key="7">
    <source>
        <dbReference type="EMBL" id="KAK1443126.1"/>
    </source>
</evidence>
<accession>A0AAD8LQN9</accession>
<feature type="transmembrane region" description="Helical" evidence="6">
    <location>
        <begin position="49"/>
        <end position="69"/>
    </location>
</feature>
<sequence length="238" mass="25830">MVYVRDTFKTVTSRILVFVIFISDAPYAVMVYMVMYLQYSGLSDIMAGIACAVGLMGGVVGGVGGGFAIDGCHKLNEKYGRLLIGVLLLFLRLISASLLLWHPLRHGRMEWYHYVQVSLIGATLVTPQSIDRPILSAIVADKVQAVALSLNRVVAGIPSSLTFVPLIGVMAEKLFGYVNSHNPENTTGNHAMLVNATALRKAMLYVTVVATVVNILLYLAMLLTYPNDANNNSPAPKK</sequence>
<dbReference type="InterPro" id="IPR044770">
    <property type="entry name" value="MFS_spinster-like"/>
</dbReference>
<keyword evidence="3 6" id="KW-0812">Transmembrane</keyword>
<dbReference type="EMBL" id="JAVEPI010000002">
    <property type="protein sequence ID" value="KAK1443126.1"/>
    <property type="molecule type" value="Genomic_DNA"/>
</dbReference>
<keyword evidence="5 6" id="KW-0472">Membrane</keyword>
<dbReference type="Proteomes" id="UP001230268">
    <property type="component" value="Unassembled WGS sequence"/>
</dbReference>
<feature type="transmembrane region" description="Helical" evidence="6">
    <location>
        <begin position="81"/>
        <end position="101"/>
    </location>
</feature>
<dbReference type="PANTHER" id="PTHR23505">
    <property type="entry name" value="SPINSTER"/>
    <property type="match status" value="1"/>
</dbReference>
<evidence type="ECO:0000256" key="6">
    <source>
        <dbReference type="SAM" id="Phobius"/>
    </source>
</evidence>
<evidence type="ECO:0000256" key="5">
    <source>
        <dbReference type="ARBA" id="ARBA00023136"/>
    </source>
</evidence>
<evidence type="ECO:0000256" key="2">
    <source>
        <dbReference type="ARBA" id="ARBA00022448"/>
    </source>
</evidence>
<comment type="subcellular location">
    <subcellularLocation>
        <location evidence="1">Membrane</location>
        <topology evidence="1">Multi-pass membrane protein</topology>
    </subcellularLocation>
</comment>
<dbReference type="SUPFAM" id="SSF103473">
    <property type="entry name" value="MFS general substrate transporter"/>
    <property type="match status" value="1"/>
</dbReference>
<comment type="caution">
    <text evidence="7">The sequence shown here is derived from an EMBL/GenBank/DDBJ whole genome shotgun (WGS) entry which is preliminary data.</text>
</comment>
<keyword evidence="4 6" id="KW-1133">Transmembrane helix</keyword>
<dbReference type="PANTHER" id="PTHR23505:SF52">
    <property type="entry name" value="MAJOR FACILITATOR SUPERFAMILY PROTEIN"/>
    <property type="match status" value="1"/>
</dbReference>
<keyword evidence="8" id="KW-1185">Reference proteome</keyword>
<evidence type="ECO:0000313" key="8">
    <source>
        <dbReference type="Proteomes" id="UP001230268"/>
    </source>
</evidence>
<reference evidence="7" key="1">
    <citation type="submission" date="2023-08" db="EMBL/GenBank/DDBJ databases">
        <title>Draft sequence of the Babesia gibsoni genome.</title>
        <authorList>
            <person name="Yamagishi J.Y."/>
            <person name="Xuan X.X."/>
        </authorList>
    </citation>
    <scope>NUCLEOTIDE SEQUENCE</scope>
    <source>
        <strain evidence="7">Azabu</strain>
    </source>
</reference>
<organism evidence="7 8">
    <name type="scientific">Babesia gibsoni</name>
    <dbReference type="NCBI Taxonomy" id="33632"/>
    <lineage>
        <taxon>Eukaryota</taxon>
        <taxon>Sar</taxon>
        <taxon>Alveolata</taxon>
        <taxon>Apicomplexa</taxon>
        <taxon>Aconoidasida</taxon>
        <taxon>Piroplasmida</taxon>
        <taxon>Babesiidae</taxon>
        <taxon>Babesia</taxon>
    </lineage>
</organism>
<feature type="transmembrane region" description="Helical" evidence="6">
    <location>
        <begin position="202"/>
        <end position="225"/>
    </location>
</feature>
<evidence type="ECO:0000256" key="1">
    <source>
        <dbReference type="ARBA" id="ARBA00004141"/>
    </source>
</evidence>
<keyword evidence="2" id="KW-0813">Transport</keyword>
<protein>
    <submittedName>
        <fullName evidence="7">Uncharacterized protein</fullName>
    </submittedName>
</protein>
<dbReference type="AlphaFoldDB" id="A0AAD8LQN9"/>